<accession>A0A378JB81</accession>
<dbReference type="PROSITE" id="PS51459">
    <property type="entry name" value="FIDO"/>
    <property type="match status" value="1"/>
</dbReference>
<reference evidence="4 6" key="2">
    <citation type="submission" date="2018-06" db="EMBL/GenBank/DDBJ databases">
        <authorList>
            <consortium name="Pathogen Informatics"/>
            <person name="Doyle S."/>
        </authorList>
    </citation>
    <scope>NUCLEOTIDE SEQUENCE [LARGE SCALE GENOMIC DNA]</scope>
    <source>
        <strain evidence="4 6">NCTC12388</strain>
    </source>
</reference>
<feature type="compositionally biased region" description="Polar residues" evidence="1">
    <location>
        <begin position="1078"/>
        <end position="1087"/>
    </location>
</feature>
<dbReference type="RefSeq" id="WP_058497438.1">
    <property type="nucleotide sequence ID" value="NZ_CAAAHW010000009.1"/>
</dbReference>
<dbReference type="Proteomes" id="UP000054691">
    <property type="component" value="Unassembled WGS sequence"/>
</dbReference>
<dbReference type="EMBL" id="LNYE01000003">
    <property type="protein sequence ID" value="KTD15533.1"/>
    <property type="molecule type" value="Genomic_DNA"/>
</dbReference>
<evidence type="ECO:0000313" key="4">
    <source>
        <dbReference type="EMBL" id="STX45124.1"/>
    </source>
</evidence>
<dbReference type="OrthoDB" id="9814400at2"/>
<evidence type="ECO:0000313" key="5">
    <source>
        <dbReference type="Proteomes" id="UP000054691"/>
    </source>
</evidence>
<dbReference type="InterPro" id="IPR003812">
    <property type="entry name" value="Fido"/>
</dbReference>
<reference evidence="3 5" key="1">
    <citation type="submission" date="2015-11" db="EMBL/GenBank/DDBJ databases">
        <title>Genomic analysis of 38 Legionella species identifies large and diverse effector repertoires.</title>
        <authorList>
            <person name="Burstein D."/>
            <person name="Amaro F."/>
            <person name="Zusman T."/>
            <person name="Lifshitz Z."/>
            <person name="Cohen O."/>
            <person name="Gilbert J.A."/>
            <person name="Pupko T."/>
            <person name="Shuman H.A."/>
            <person name="Segal G."/>
        </authorList>
    </citation>
    <scope>NUCLEOTIDE SEQUENCE [LARGE SCALE GENOMIC DNA]</scope>
    <source>
        <strain evidence="3 5">Lyon 8420412</strain>
    </source>
</reference>
<feature type="domain" description="Fido" evidence="2">
    <location>
        <begin position="184"/>
        <end position="302"/>
    </location>
</feature>
<dbReference type="Gene3D" id="1.10.3290.10">
    <property type="entry name" value="Fido-like domain"/>
    <property type="match status" value="1"/>
</dbReference>
<dbReference type="AlphaFoldDB" id="A0A378JB81"/>
<dbReference type="EMBL" id="UGOB01000001">
    <property type="protein sequence ID" value="STX45124.1"/>
    <property type="molecule type" value="Genomic_DNA"/>
</dbReference>
<sequence length="1114" mass="126465">MLKKKSASLEFAVEINKDERLEYIKSHLNERLKKPYVSDDFTEEAKQNLYTGMEIALLNAEKKLTAEHIIDVFNAMNPEIRTNMKFPLRRHSVAFNTSNSVVSEQGVLELLVWAEKNATGYGPRFELLDQYGSPKHFKTVQEMSASFGCESNERLAKKLFNHLKKENPPTLRYVPPFDSINPFIDLNELTAKQAKELERYKPQFKNYQDYDAIQPKFENLITEFNKISQPSLIDIASFIKSMLLLHPFPDGNTRTFSLGILNQLLLKNKWGICLDLDPRIVLLSSAEIATAIENKLIKLKQIGADKLPTVIQMSSNELHALNSCKLDEVVSQDKEKREQKAGLNIIEKTADANFKLNAALNTIVDFANENRNLRISLFTQEGFYAFRFNLRSTGATTNGNYKQPTFSDLQKEVTKYDLSSFPFKKIEFRLSDSGPNLADLSYKNGQFTLVFDDSYRRDPRVETFCRKLNETLAISSSLETDKPLQKKETLDSLLNNKKEQLESILSPVGEQLVSQRLSKRIQSPAEDTSTLDKLILRLDRLNKPSSLNEIDIPDSLEQIALDLNKIYRTSVVPETVVKKQQNLVNKIIEQAQTGDELYALSLLAATYSNGYKEPRYHFLQKAAEKGHLKSLTYMTTAVFAGYCKPLEESIKWGLNCLRYLEEIAIPKLKKADPNSEQLAHIQESLAELRERRKDILPKTIPRNTIDFNELVIKVVKYRMERGGDSITSFNISPDSIEQLEKNQSTIPKSLTDAVESSQSDPKFNEHDKMEIDSIKENTSQLEKKETIENNLRTVAESAVIGLTTDTPALSNEKKQSLLTNIFNNKAIIEGLKTRVKGKPGSIDYIINQLCQKRYDSRDEAEEKFLHVDRGYDISGYTPMLQVINFVEQNLDEPFTPAILAKILDAEYGNNYYTYSIRSTMSSSAETSCAFLYFSLIGPRCALSEKKLNSITNLNDGRNLSGEIGSFLAVVLNGKPALRPDVLVDALIGEVDLPSGLDNIPLIFAFLHHKDAMNLIMDKLKLAPQELQRLTHFIRDNQTSPYLETIKKEQSESTPSLVGIQLATHGLFKSTKPVEIQKPVQNTECDSESTQKTEQDEKMELSEQHEDQGYFCSIQ</sequence>
<evidence type="ECO:0000256" key="1">
    <source>
        <dbReference type="SAM" id="MobiDB-lite"/>
    </source>
</evidence>
<gene>
    <name evidence="3" type="ORF">Lgra_0199</name>
    <name evidence="4" type="ORF">NCTC12388_01852</name>
</gene>
<dbReference type="Proteomes" id="UP000254476">
    <property type="component" value="Unassembled WGS sequence"/>
</dbReference>
<keyword evidence="5" id="KW-1185">Reference proteome</keyword>
<organism evidence="4 6">
    <name type="scientific">Legionella gratiana</name>
    <dbReference type="NCBI Taxonomy" id="45066"/>
    <lineage>
        <taxon>Bacteria</taxon>
        <taxon>Pseudomonadati</taxon>
        <taxon>Pseudomonadota</taxon>
        <taxon>Gammaproteobacteria</taxon>
        <taxon>Legionellales</taxon>
        <taxon>Legionellaceae</taxon>
        <taxon>Legionella</taxon>
    </lineage>
</organism>
<name>A0A378JB81_9GAMM</name>
<dbReference type="InterPro" id="IPR036597">
    <property type="entry name" value="Fido-like_dom_sf"/>
</dbReference>
<evidence type="ECO:0000259" key="2">
    <source>
        <dbReference type="PROSITE" id="PS51459"/>
    </source>
</evidence>
<protein>
    <submittedName>
        <fullName evidence="4">Chaperone protein DnaJ 1</fullName>
    </submittedName>
</protein>
<dbReference type="SUPFAM" id="SSF140931">
    <property type="entry name" value="Fic-like"/>
    <property type="match status" value="1"/>
</dbReference>
<feature type="region of interest" description="Disordered" evidence="1">
    <location>
        <begin position="1077"/>
        <end position="1114"/>
    </location>
</feature>
<evidence type="ECO:0000313" key="3">
    <source>
        <dbReference type="EMBL" id="KTD15533.1"/>
    </source>
</evidence>
<evidence type="ECO:0000313" key="6">
    <source>
        <dbReference type="Proteomes" id="UP000254476"/>
    </source>
</evidence>
<proteinExistence type="predicted"/>
<feature type="compositionally biased region" description="Basic and acidic residues" evidence="1">
    <location>
        <begin position="1088"/>
        <end position="1107"/>
    </location>
</feature>